<reference evidence="1" key="1">
    <citation type="submission" date="2019-10" db="EMBL/GenBank/DDBJ databases">
        <authorList>
            <consortium name="DOE Joint Genome Institute"/>
            <person name="Kuo A."/>
            <person name="Miyauchi S."/>
            <person name="Kiss E."/>
            <person name="Drula E."/>
            <person name="Kohler A."/>
            <person name="Sanchez-Garcia M."/>
            <person name="Andreopoulos B."/>
            <person name="Barry K.W."/>
            <person name="Bonito G."/>
            <person name="Buee M."/>
            <person name="Carver A."/>
            <person name="Chen C."/>
            <person name="Cichocki N."/>
            <person name="Clum A."/>
            <person name="Culley D."/>
            <person name="Crous P.W."/>
            <person name="Fauchery L."/>
            <person name="Girlanda M."/>
            <person name="Hayes R."/>
            <person name="Keri Z."/>
            <person name="Labutti K."/>
            <person name="Lipzen A."/>
            <person name="Lombard V."/>
            <person name="Magnuson J."/>
            <person name="Maillard F."/>
            <person name="Morin E."/>
            <person name="Murat C."/>
            <person name="Nolan M."/>
            <person name="Ohm R."/>
            <person name="Pangilinan J."/>
            <person name="Pereira M."/>
            <person name="Perotto S."/>
            <person name="Peter M."/>
            <person name="Riley R."/>
            <person name="Sitrit Y."/>
            <person name="Stielow B."/>
            <person name="Szollosi G."/>
            <person name="Zifcakova L."/>
            <person name="Stursova M."/>
            <person name="Spatafora J.W."/>
            <person name="Tedersoo L."/>
            <person name="Vaario L.-M."/>
            <person name="Yamada A."/>
            <person name="Yan M."/>
            <person name="Wang P."/>
            <person name="Xu J."/>
            <person name="Bruns T."/>
            <person name="Baldrian P."/>
            <person name="Vilgalys R."/>
            <person name="Henrissat B."/>
            <person name="Grigoriev I.V."/>
            <person name="Hibbett D."/>
            <person name="Nagy L.G."/>
            <person name="Martin F.M."/>
        </authorList>
    </citation>
    <scope>NUCLEOTIDE SEQUENCE</scope>
    <source>
        <strain evidence="1">P2</strain>
    </source>
</reference>
<keyword evidence="2" id="KW-1185">Reference proteome</keyword>
<sequence>MDDFDVADATQGPSQPTRRFNAIRPVTIRQLTQTKVREELTRNGSEFRYSLDGDEFYMVTFVGNIIDIVVSGENTRTIRIEDGTAKVTSTLTIKKDQEAEDPPKWRAGAYARVFGVPREFNEAVVFSIYFIRPIDDPYEVFFHLMEAIVVTLQRSRGQPPPRLYDSNFAKTAGLPLPQLTADPDLSTSMRSLVLNPPPLRSQPLPVASTSQVTNDPCEDSNDSVKAEPPDSTRGDTSDDDDGSTEYYTDQPPDSPLEHSPSPMYPFARNHSHEGHLGHEEGSSSQSSQSTQRSMVLSSDEEGEDGRTPRRKYKLRGRDDVAPRSQKKGSDDELEVLRSELSSQIVPSTPPRKLKADPYSGWSPAKRNIMVFIQTKSPGEEVDIRRALGGGTPKLEMRKAVRELVKEGEIESVDGINYRLTDKGPKYPRF</sequence>
<evidence type="ECO:0000313" key="2">
    <source>
        <dbReference type="Proteomes" id="UP000886501"/>
    </source>
</evidence>
<evidence type="ECO:0000313" key="1">
    <source>
        <dbReference type="EMBL" id="KAF9651425.1"/>
    </source>
</evidence>
<accession>A0ACB6ZNM5</accession>
<dbReference type="EMBL" id="MU117975">
    <property type="protein sequence ID" value="KAF9651425.1"/>
    <property type="molecule type" value="Genomic_DNA"/>
</dbReference>
<reference evidence="1" key="2">
    <citation type="journal article" date="2020" name="Nat. Commun.">
        <title>Large-scale genome sequencing of mycorrhizal fungi provides insights into the early evolution of symbiotic traits.</title>
        <authorList>
            <person name="Miyauchi S."/>
            <person name="Kiss E."/>
            <person name="Kuo A."/>
            <person name="Drula E."/>
            <person name="Kohler A."/>
            <person name="Sanchez-Garcia M."/>
            <person name="Morin E."/>
            <person name="Andreopoulos B."/>
            <person name="Barry K.W."/>
            <person name="Bonito G."/>
            <person name="Buee M."/>
            <person name="Carver A."/>
            <person name="Chen C."/>
            <person name="Cichocki N."/>
            <person name="Clum A."/>
            <person name="Culley D."/>
            <person name="Crous P.W."/>
            <person name="Fauchery L."/>
            <person name="Girlanda M."/>
            <person name="Hayes R.D."/>
            <person name="Keri Z."/>
            <person name="LaButti K."/>
            <person name="Lipzen A."/>
            <person name="Lombard V."/>
            <person name="Magnuson J."/>
            <person name="Maillard F."/>
            <person name="Murat C."/>
            <person name="Nolan M."/>
            <person name="Ohm R.A."/>
            <person name="Pangilinan J."/>
            <person name="Pereira M.F."/>
            <person name="Perotto S."/>
            <person name="Peter M."/>
            <person name="Pfister S."/>
            <person name="Riley R."/>
            <person name="Sitrit Y."/>
            <person name="Stielow J.B."/>
            <person name="Szollosi G."/>
            <person name="Zifcakova L."/>
            <person name="Stursova M."/>
            <person name="Spatafora J.W."/>
            <person name="Tedersoo L."/>
            <person name="Vaario L.M."/>
            <person name="Yamada A."/>
            <person name="Yan M."/>
            <person name="Wang P."/>
            <person name="Xu J."/>
            <person name="Bruns T."/>
            <person name="Baldrian P."/>
            <person name="Vilgalys R."/>
            <person name="Dunand C."/>
            <person name="Henrissat B."/>
            <person name="Grigoriev I.V."/>
            <person name="Hibbett D."/>
            <person name="Nagy L.G."/>
            <person name="Martin F.M."/>
        </authorList>
    </citation>
    <scope>NUCLEOTIDE SEQUENCE</scope>
    <source>
        <strain evidence="1">P2</strain>
    </source>
</reference>
<comment type="caution">
    <text evidence="1">The sequence shown here is derived from an EMBL/GenBank/DDBJ whole genome shotgun (WGS) entry which is preliminary data.</text>
</comment>
<dbReference type="Proteomes" id="UP000886501">
    <property type="component" value="Unassembled WGS sequence"/>
</dbReference>
<protein>
    <submittedName>
        <fullName evidence="1">Uncharacterized protein</fullName>
    </submittedName>
</protein>
<organism evidence="1 2">
    <name type="scientific">Thelephora ganbajun</name>
    <name type="common">Ganba fungus</name>
    <dbReference type="NCBI Taxonomy" id="370292"/>
    <lineage>
        <taxon>Eukaryota</taxon>
        <taxon>Fungi</taxon>
        <taxon>Dikarya</taxon>
        <taxon>Basidiomycota</taxon>
        <taxon>Agaricomycotina</taxon>
        <taxon>Agaricomycetes</taxon>
        <taxon>Thelephorales</taxon>
        <taxon>Thelephoraceae</taxon>
        <taxon>Thelephora</taxon>
    </lineage>
</organism>
<proteinExistence type="predicted"/>
<gene>
    <name evidence="1" type="ORF">BDM02DRAFT_3184438</name>
</gene>
<name>A0ACB6ZNM5_THEGA</name>